<dbReference type="InterPro" id="IPR032675">
    <property type="entry name" value="LRR_dom_sf"/>
</dbReference>
<evidence type="ECO:0000256" key="1">
    <source>
        <dbReference type="ARBA" id="ARBA00022614"/>
    </source>
</evidence>
<gene>
    <name evidence="5" type="ORF">QYM36_002844</name>
</gene>
<evidence type="ECO:0000313" key="6">
    <source>
        <dbReference type="Proteomes" id="UP001187531"/>
    </source>
</evidence>
<sequence length="329" mass="36768">MFRITVIFAYLVTTGFTACPDAILLGPCKCTEGDILDRRYTVTCRDANATTIKAAFAREFDKSNLRTIEIWHSDIGSITADFFTDKTADYLYLGNNEITSIDFGVFDNMKAGLKTLEIYGSPALSSFDFNLLEGFQQLNKLHLAFTSITEVTSLPLLPNLSNIYLGYNLISSIEPFAFEGLTDLSSLHLNGNKLSGLGDYWLSFTSNRSLIWVDLMNNQIESITNNTFTKIGTSYEINLARNKFTTIPEEIFYPILEQLGIFGYVDLYPGVSSTDALSGNEIVCDCNIAWLVRAENSIGNRLQRSYCAHNSFPISQMPADFFDDVCPQN</sequence>
<evidence type="ECO:0000256" key="4">
    <source>
        <dbReference type="SAM" id="SignalP"/>
    </source>
</evidence>
<keyword evidence="6" id="KW-1185">Reference proteome</keyword>
<dbReference type="EMBL" id="JAVRJZ010000005">
    <property type="protein sequence ID" value="KAK2722444.1"/>
    <property type="molecule type" value="Genomic_DNA"/>
</dbReference>
<dbReference type="Proteomes" id="UP001187531">
    <property type="component" value="Unassembled WGS sequence"/>
</dbReference>
<evidence type="ECO:0000256" key="3">
    <source>
        <dbReference type="ARBA" id="ARBA00022737"/>
    </source>
</evidence>
<evidence type="ECO:0000313" key="5">
    <source>
        <dbReference type="EMBL" id="KAK2722444.1"/>
    </source>
</evidence>
<dbReference type="AlphaFoldDB" id="A0AA88LDK3"/>
<feature type="chain" id="PRO_5041734343" evidence="4">
    <location>
        <begin position="18"/>
        <end position="329"/>
    </location>
</feature>
<protein>
    <submittedName>
        <fullName evidence="5">Uncharacterized protein</fullName>
    </submittedName>
</protein>
<organism evidence="5 6">
    <name type="scientific">Artemia franciscana</name>
    <name type="common">Brine shrimp</name>
    <name type="synonym">Artemia sanfranciscana</name>
    <dbReference type="NCBI Taxonomy" id="6661"/>
    <lineage>
        <taxon>Eukaryota</taxon>
        <taxon>Metazoa</taxon>
        <taxon>Ecdysozoa</taxon>
        <taxon>Arthropoda</taxon>
        <taxon>Crustacea</taxon>
        <taxon>Branchiopoda</taxon>
        <taxon>Anostraca</taxon>
        <taxon>Artemiidae</taxon>
        <taxon>Artemia</taxon>
    </lineage>
</organism>
<proteinExistence type="predicted"/>
<dbReference type="SUPFAM" id="SSF52058">
    <property type="entry name" value="L domain-like"/>
    <property type="match status" value="1"/>
</dbReference>
<dbReference type="PROSITE" id="PS51257">
    <property type="entry name" value="PROKAR_LIPOPROTEIN"/>
    <property type="match status" value="1"/>
</dbReference>
<accession>A0AA88LDK3</accession>
<dbReference type="Gene3D" id="3.80.10.10">
    <property type="entry name" value="Ribonuclease Inhibitor"/>
    <property type="match status" value="1"/>
</dbReference>
<dbReference type="Pfam" id="PF13855">
    <property type="entry name" value="LRR_8"/>
    <property type="match status" value="1"/>
</dbReference>
<reference evidence="5" key="1">
    <citation type="submission" date="2023-07" db="EMBL/GenBank/DDBJ databases">
        <title>Chromosome-level genome assembly of Artemia franciscana.</title>
        <authorList>
            <person name="Jo E."/>
        </authorList>
    </citation>
    <scope>NUCLEOTIDE SEQUENCE</scope>
    <source>
        <tissue evidence="5">Whole body</tissue>
    </source>
</reference>
<name>A0AA88LDK3_ARTSF</name>
<dbReference type="InterPro" id="IPR001611">
    <property type="entry name" value="Leu-rich_rpt"/>
</dbReference>
<keyword evidence="2 4" id="KW-0732">Signal</keyword>
<feature type="signal peptide" evidence="4">
    <location>
        <begin position="1"/>
        <end position="17"/>
    </location>
</feature>
<evidence type="ECO:0000256" key="2">
    <source>
        <dbReference type="ARBA" id="ARBA00022729"/>
    </source>
</evidence>
<dbReference type="InterPro" id="IPR003591">
    <property type="entry name" value="Leu-rich_rpt_typical-subtyp"/>
</dbReference>
<dbReference type="PANTHER" id="PTHR24366">
    <property type="entry name" value="IG(IMMUNOGLOBULIN) AND LRR(LEUCINE RICH REPEAT) DOMAINS"/>
    <property type="match status" value="1"/>
</dbReference>
<comment type="caution">
    <text evidence="5">The sequence shown here is derived from an EMBL/GenBank/DDBJ whole genome shotgun (WGS) entry which is preliminary data.</text>
</comment>
<dbReference type="SMART" id="SM00369">
    <property type="entry name" value="LRR_TYP"/>
    <property type="match status" value="5"/>
</dbReference>
<dbReference type="PROSITE" id="PS51450">
    <property type="entry name" value="LRR"/>
    <property type="match status" value="1"/>
</dbReference>
<keyword evidence="1" id="KW-0433">Leucine-rich repeat</keyword>
<keyword evidence="3" id="KW-0677">Repeat</keyword>
<dbReference type="PANTHER" id="PTHR24366:SF161">
    <property type="entry name" value="TIR DOMAIN-CONTAINING PROTEIN"/>
    <property type="match status" value="1"/>
</dbReference>